<keyword evidence="1" id="KW-0472">Membrane</keyword>
<dbReference type="AlphaFoldDB" id="A0A6U3TQC8"/>
<feature type="transmembrane region" description="Helical" evidence="1">
    <location>
        <begin position="216"/>
        <end position="235"/>
    </location>
</feature>
<keyword evidence="1" id="KW-1133">Transmembrane helix</keyword>
<evidence type="ECO:0000256" key="1">
    <source>
        <dbReference type="SAM" id="Phobius"/>
    </source>
</evidence>
<reference evidence="2" key="1">
    <citation type="submission" date="2021-01" db="EMBL/GenBank/DDBJ databases">
        <authorList>
            <person name="Corre E."/>
            <person name="Pelletier E."/>
            <person name="Niang G."/>
            <person name="Scheremetjew M."/>
            <person name="Finn R."/>
            <person name="Kale V."/>
            <person name="Holt S."/>
            <person name="Cochrane G."/>
            <person name="Meng A."/>
            <person name="Brown T."/>
            <person name="Cohen L."/>
        </authorList>
    </citation>
    <scope>NUCLEOTIDE SEQUENCE</scope>
    <source>
        <strain evidence="2">Pop2</strain>
    </source>
</reference>
<organism evidence="2">
    <name type="scientific">Ditylum brightwellii</name>
    <dbReference type="NCBI Taxonomy" id="49249"/>
    <lineage>
        <taxon>Eukaryota</taxon>
        <taxon>Sar</taxon>
        <taxon>Stramenopiles</taxon>
        <taxon>Ochrophyta</taxon>
        <taxon>Bacillariophyta</taxon>
        <taxon>Mediophyceae</taxon>
        <taxon>Lithodesmiophycidae</taxon>
        <taxon>Lithodesmiales</taxon>
        <taxon>Lithodesmiaceae</taxon>
        <taxon>Ditylum</taxon>
    </lineage>
</organism>
<name>A0A6U3TQC8_9STRA</name>
<protein>
    <submittedName>
        <fullName evidence="2">Uncharacterized protein</fullName>
    </submittedName>
</protein>
<accession>A0A6U3TQC8</accession>
<sequence>MSAKIQNIFTVLLLSILVIALCGTGTYFVVKGRSNAGNYSQVNVWDHFAKVNASCTVTSMIHTYETKRKREEGDTDSDALVYDECDDTVQYQFTVNGDESGVEYTSRKVISFRNRQYLDFDIGIGGTDQDLCTPDDDKEIEPYSGSYLGDVNFTPFACDGICDTNEVVDCWTALEDEFNQKWANCGNDQCYKLVDPNVELEFAQVNTGNDLMDGRYLIALGVAVAVFSAFAYFCFRRGRELDDDH</sequence>
<keyword evidence="1" id="KW-0812">Transmembrane</keyword>
<gene>
    <name evidence="2" type="ORF">DBRI1063_LOCUS20729</name>
</gene>
<dbReference type="EMBL" id="HBGN01032091">
    <property type="protein sequence ID" value="CAD9349038.1"/>
    <property type="molecule type" value="Transcribed_RNA"/>
</dbReference>
<proteinExistence type="predicted"/>
<evidence type="ECO:0000313" key="2">
    <source>
        <dbReference type="EMBL" id="CAD9349038.1"/>
    </source>
</evidence>